<dbReference type="OrthoDB" id="63913at2"/>
<feature type="region of interest" description="Disordered" evidence="1">
    <location>
        <begin position="33"/>
        <end position="54"/>
    </location>
</feature>
<reference evidence="2 3" key="1">
    <citation type="submission" date="2017-04" db="EMBL/GenBank/DDBJ databases">
        <authorList>
            <person name="Afonso C.L."/>
            <person name="Miller P.J."/>
            <person name="Scott M.A."/>
            <person name="Spackman E."/>
            <person name="Goraichik I."/>
            <person name="Dimitrov K.M."/>
            <person name="Suarez D.L."/>
            <person name="Swayne D.E."/>
        </authorList>
    </citation>
    <scope>NUCLEOTIDE SEQUENCE [LARGE SCALE GENOMIC DNA]</scope>
    <source>
        <strain evidence="2 3">KR-140</strain>
    </source>
</reference>
<organism evidence="2 3">
    <name type="scientific">Deinococcus hopiensis KR-140</name>
    <dbReference type="NCBI Taxonomy" id="695939"/>
    <lineage>
        <taxon>Bacteria</taxon>
        <taxon>Thermotogati</taxon>
        <taxon>Deinococcota</taxon>
        <taxon>Deinococci</taxon>
        <taxon>Deinococcales</taxon>
        <taxon>Deinococcaceae</taxon>
        <taxon>Deinococcus</taxon>
    </lineage>
</organism>
<protein>
    <submittedName>
        <fullName evidence="2">Uncharacterized protein</fullName>
    </submittedName>
</protein>
<dbReference type="AlphaFoldDB" id="A0A1W1UJV8"/>
<evidence type="ECO:0000313" key="3">
    <source>
        <dbReference type="Proteomes" id="UP000192582"/>
    </source>
</evidence>
<dbReference type="EMBL" id="FWWU01000005">
    <property type="protein sequence ID" value="SMB81081.1"/>
    <property type="molecule type" value="Genomic_DNA"/>
</dbReference>
<sequence length="426" mass="48004">MRALRRQSDQEVITEAVRKQQLNAQAQALLAGHPEAAPKSQRPLGSAPTNTRAPVSQQEALKALGLYRKSVRARPVPTGYRPQKTYQPVTFPWAPTQHLTKLSRSVSREWSQVLESVSTTSLTGGKLYASQGRNLKRIVEELRKHCYLKVDEAGRPAQVREQVVQIVDGERYCFARCECGMSPATFYRALEHPLAHLFIRTQKVQREEEGTQTRRNVATLFTVALYEPEMPVELEMEFWAENVQEVDVFFSVLDSNYQDESIKGSPLTTQKQGGACGKLTDRLGGASADHQSAEEARQELLGWIDSAALISRAGDRVDLDDDTLGGCIDRLRNSNPAIWEIAVRIAVHHDEKETHMVAAIGYYKALVHLGVPKVRYWTKRLEKWRMKGQRIETPGRLLMHHLNREARAATGFPIRDLGTEPGQFMA</sequence>
<accession>A0A1W1UJV8</accession>
<evidence type="ECO:0000313" key="2">
    <source>
        <dbReference type="EMBL" id="SMB81081.1"/>
    </source>
</evidence>
<keyword evidence="3" id="KW-1185">Reference proteome</keyword>
<dbReference type="Proteomes" id="UP000192582">
    <property type="component" value="Unassembled WGS sequence"/>
</dbReference>
<gene>
    <name evidence="2" type="ORF">SAMN00790413_04455</name>
</gene>
<evidence type="ECO:0000256" key="1">
    <source>
        <dbReference type="SAM" id="MobiDB-lite"/>
    </source>
</evidence>
<proteinExistence type="predicted"/>
<name>A0A1W1UJV8_9DEIO</name>